<gene>
    <name evidence="1" type="ORF">HJC23_009555</name>
</gene>
<accession>A0ABD3PHX4</accession>
<keyword evidence="2" id="KW-1185">Reference proteome</keyword>
<dbReference type="AlphaFoldDB" id="A0ABD3PHX4"/>
<name>A0ABD3PHX4_9STRA</name>
<reference evidence="1 2" key="1">
    <citation type="journal article" date="2020" name="G3 (Bethesda)">
        <title>Improved Reference Genome for Cyclotella cryptica CCMP332, a Model for Cell Wall Morphogenesis, Salinity Adaptation, and Lipid Production in Diatoms (Bacillariophyta).</title>
        <authorList>
            <person name="Roberts W.R."/>
            <person name="Downey K.M."/>
            <person name="Ruck E.C."/>
            <person name="Traller J.C."/>
            <person name="Alverson A.J."/>
        </authorList>
    </citation>
    <scope>NUCLEOTIDE SEQUENCE [LARGE SCALE GENOMIC DNA]</scope>
    <source>
        <strain evidence="1 2">CCMP332</strain>
    </source>
</reference>
<organism evidence="1 2">
    <name type="scientific">Cyclotella cryptica</name>
    <dbReference type="NCBI Taxonomy" id="29204"/>
    <lineage>
        <taxon>Eukaryota</taxon>
        <taxon>Sar</taxon>
        <taxon>Stramenopiles</taxon>
        <taxon>Ochrophyta</taxon>
        <taxon>Bacillariophyta</taxon>
        <taxon>Coscinodiscophyceae</taxon>
        <taxon>Thalassiosirophycidae</taxon>
        <taxon>Stephanodiscales</taxon>
        <taxon>Stephanodiscaceae</taxon>
        <taxon>Cyclotella</taxon>
    </lineage>
</organism>
<protein>
    <submittedName>
        <fullName evidence="1">Uncharacterized protein</fullName>
    </submittedName>
</protein>
<dbReference type="EMBL" id="JABMIG020000177">
    <property type="protein sequence ID" value="KAL3787309.1"/>
    <property type="molecule type" value="Genomic_DNA"/>
</dbReference>
<sequence>MSLVQWLYTDPDAASGFIKSYWKRLVAFNPKVSTRGATVLFIQANLQWDSTCLLNLFRKHTHAASAILSDTTTTPGEATFITDAIKAFNKARDNEIAPPQTDENFNNAPIPNAIDPVAPVQNHIMFQVMQTNIVRPRRSSVRNNTR</sequence>
<dbReference type="Proteomes" id="UP001516023">
    <property type="component" value="Unassembled WGS sequence"/>
</dbReference>
<evidence type="ECO:0000313" key="1">
    <source>
        <dbReference type="EMBL" id="KAL3787309.1"/>
    </source>
</evidence>
<proteinExistence type="predicted"/>
<comment type="caution">
    <text evidence="1">The sequence shown here is derived from an EMBL/GenBank/DDBJ whole genome shotgun (WGS) entry which is preliminary data.</text>
</comment>
<evidence type="ECO:0000313" key="2">
    <source>
        <dbReference type="Proteomes" id="UP001516023"/>
    </source>
</evidence>